<reference evidence="2" key="2">
    <citation type="submission" date="2015-06" db="UniProtKB">
        <authorList>
            <consortium name="EnsemblPlants"/>
        </authorList>
    </citation>
    <scope>IDENTIFICATION</scope>
    <source>
        <strain evidence="2">DM1-3 516 R44</strain>
    </source>
</reference>
<feature type="compositionally biased region" description="Polar residues" evidence="1">
    <location>
        <begin position="211"/>
        <end position="229"/>
    </location>
</feature>
<evidence type="ECO:0000313" key="3">
    <source>
        <dbReference type="Proteomes" id="UP000011115"/>
    </source>
</evidence>
<feature type="region of interest" description="Disordered" evidence="1">
    <location>
        <begin position="155"/>
        <end position="229"/>
    </location>
</feature>
<reference evidence="3" key="1">
    <citation type="journal article" date="2011" name="Nature">
        <title>Genome sequence and analysis of the tuber crop potato.</title>
        <authorList>
            <consortium name="The Potato Genome Sequencing Consortium"/>
        </authorList>
    </citation>
    <scope>NUCLEOTIDE SEQUENCE [LARGE SCALE GENOMIC DNA]</scope>
    <source>
        <strain evidence="3">cv. DM1-3 516 R44</strain>
    </source>
</reference>
<feature type="compositionally biased region" description="Basic and acidic residues" evidence="1">
    <location>
        <begin position="164"/>
        <end position="181"/>
    </location>
</feature>
<proteinExistence type="predicted"/>
<accession>M1DH93</accession>
<protein>
    <recommendedName>
        <fullName evidence="4">Integrase core domain containing protein</fullName>
    </recommendedName>
</protein>
<organism evidence="2 3">
    <name type="scientific">Solanum tuberosum</name>
    <name type="common">Potato</name>
    <dbReference type="NCBI Taxonomy" id="4113"/>
    <lineage>
        <taxon>Eukaryota</taxon>
        <taxon>Viridiplantae</taxon>
        <taxon>Streptophyta</taxon>
        <taxon>Embryophyta</taxon>
        <taxon>Tracheophyta</taxon>
        <taxon>Spermatophyta</taxon>
        <taxon>Magnoliopsida</taxon>
        <taxon>eudicotyledons</taxon>
        <taxon>Gunneridae</taxon>
        <taxon>Pentapetalae</taxon>
        <taxon>asterids</taxon>
        <taxon>lamiids</taxon>
        <taxon>Solanales</taxon>
        <taxon>Solanaceae</taxon>
        <taxon>Solanoideae</taxon>
        <taxon>Solaneae</taxon>
        <taxon>Solanum</taxon>
    </lineage>
</organism>
<dbReference type="Gramene" id="PGSC0003DMT400089016">
    <property type="protein sequence ID" value="PGSC0003DMT400089016"/>
    <property type="gene ID" value="PGSC0003DMG400038587"/>
</dbReference>
<dbReference type="EnsemblPlants" id="PGSC0003DMT400089016">
    <property type="protein sequence ID" value="PGSC0003DMT400089016"/>
    <property type="gene ID" value="PGSC0003DMG400038587"/>
</dbReference>
<feature type="compositionally biased region" description="Basic and acidic residues" evidence="1">
    <location>
        <begin position="188"/>
        <end position="198"/>
    </location>
</feature>
<dbReference type="PaxDb" id="4113-PGSC0003DMT400089016"/>
<keyword evidence="3" id="KW-1185">Reference proteome</keyword>
<name>M1DH93_SOLTU</name>
<evidence type="ECO:0000313" key="2">
    <source>
        <dbReference type="EnsemblPlants" id="PGSC0003DMT400089016"/>
    </source>
</evidence>
<dbReference type="HOGENOM" id="CLU_1196639_0_0_1"/>
<dbReference type="Proteomes" id="UP000011115">
    <property type="component" value="Unassembled WGS sequence"/>
</dbReference>
<sequence>MSLSVKDWWVVVSAQLRPITNDNTLSPSLASLVSSLLAGYPVNVGHIIATEIWDKALNERSRWTEAHRISVASKFKDFENHLFGAKSASVGPPALVPHISVEIPQVEGSSEQGATSQPDAVTIPPLVVPESLISLFSEPPTTQLLDDFWGELSKDKSSKRKQKARESNEEKPTNLSKDERRQHKKSRKESQKLAREAEALAQQRQDVGLASASSIVVPTPVSGSQPDLV</sequence>
<dbReference type="InParanoid" id="M1DH93"/>
<dbReference type="AlphaFoldDB" id="M1DH93"/>
<evidence type="ECO:0000256" key="1">
    <source>
        <dbReference type="SAM" id="MobiDB-lite"/>
    </source>
</evidence>
<evidence type="ECO:0008006" key="4">
    <source>
        <dbReference type="Google" id="ProtNLM"/>
    </source>
</evidence>